<dbReference type="GO" id="GO:0004474">
    <property type="term" value="F:malate synthase activity"/>
    <property type="evidence" value="ECO:0007669"/>
    <property type="project" value="UniProtKB-EC"/>
</dbReference>
<accession>A0ABR4R0A2</accession>
<sequence length="736" mass="80335">MIPLSLLTSQSDTMTERIAGLQVAASLYQFIEKEALPGSGLDSQAFWEGFSALIHDLAPQNRKLLAERDRLQAELDQWHRSHPGPVRDPAAYRAFLQKIGYLQPVPASVRARTENVDDEIARQAGPQLVVPMSNARYALNAANARWGSLYDALYGTDAIPDSAGAAGPAYNPQRGQAVIERARDFLDEAAPLARGSHRAATGYVLRGAQLIVTTAQGDTTLKHPAQFQGYRGDAAAPSAILLAHNGLHFEIQIDRQHTIGATDAAGVKDVLMEAALTTIMDCEDSVAAVDAEDKTHIYRNWLGLMRGDLTESVTKNGKTFTRRMNPDRDYLAPDGSAFTLPGRSLLFVRNVGHLMTNPAILDRDGHEVPEGIMDAVITSLAARIDLTQKRNSRKGSIYIVKPKMHGPAEAAFADTLFARVEDLLKLPRHTLKMGIMDEERRTSVNLKACIAAAADRVAFINTGFLDRTGDEMHSVMQAGPMMRKGDMKSSAWIAAYERSNVLVGLDCGLRGRAQIGKGMWAMPDLMAAMLEQKIAHPKAGANTAWVPSPTAATLHALHYHQVDVQAVQQALEKTRLADVADELLAGLLTIPVGDPTAWSASDIQRELDNNAQGILGYVVRWVDQGVGCSKVPDINNIGLMEDRATLRISSQHIANWLLHGVVSHEQVRQTFERMAAVVDRQNAGDPNYLPMAGHFDSSYAYRAATALVFEGLEQPNGYTEPLLHKARLAFKAAHRA</sequence>
<feature type="domain" description="Malate synthase C-terminal" evidence="16">
    <location>
        <begin position="603"/>
        <end position="684"/>
    </location>
</feature>
<comment type="function">
    <text evidence="10">Involved in the glycolate utilization. Catalyzes the condensation and subsequent hydrolysis of acetyl-coenzyme A (acetyl-CoA) and glyoxylate to form malate and CoA.</text>
</comment>
<dbReference type="InterPro" id="IPR048356">
    <property type="entry name" value="MS_N"/>
</dbReference>
<dbReference type="HAMAP" id="MF_00641">
    <property type="entry name" value="Malate_synth_G"/>
    <property type="match status" value="1"/>
</dbReference>
<feature type="binding site" evidence="10">
    <location>
        <position position="547"/>
    </location>
    <ligand>
        <name>acetyl-CoA</name>
        <dbReference type="ChEBI" id="CHEBI:57288"/>
    </ligand>
</feature>
<evidence type="ECO:0000256" key="9">
    <source>
        <dbReference type="ARBA" id="ARBA00047918"/>
    </source>
</evidence>
<feature type="binding site" evidence="10">
    <location>
        <position position="349"/>
    </location>
    <ligand>
        <name>glyoxylate</name>
        <dbReference type="ChEBI" id="CHEBI:36655"/>
    </ligand>
</feature>
<dbReference type="InterPro" id="IPR001465">
    <property type="entry name" value="Malate_synthase_TIM"/>
</dbReference>
<feature type="modified residue" description="Cysteine sulfenic acid (-SOH)" evidence="10">
    <location>
        <position position="628"/>
    </location>
</feature>
<feature type="active site" description="Proton acceptor" evidence="10">
    <location>
        <position position="349"/>
    </location>
</feature>
<evidence type="ECO:0000256" key="6">
    <source>
        <dbReference type="ARBA" id="ARBA00022723"/>
    </source>
</evidence>
<evidence type="ECO:0000256" key="8">
    <source>
        <dbReference type="ARBA" id="ARBA00023097"/>
    </source>
</evidence>
<evidence type="ECO:0000259" key="15">
    <source>
        <dbReference type="Pfam" id="PF20658"/>
    </source>
</evidence>
<comment type="catalytic activity">
    <reaction evidence="9 10 12">
        <text>glyoxylate + acetyl-CoA + H2O = (S)-malate + CoA + H(+)</text>
        <dbReference type="Rhea" id="RHEA:18181"/>
        <dbReference type="ChEBI" id="CHEBI:15377"/>
        <dbReference type="ChEBI" id="CHEBI:15378"/>
        <dbReference type="ChEBI" id="CHEBI:15589"/>
        <dbReference type="ChEBI" id="CHEBI:36655"/>
        <dbReference type="ChEBI" id="CHEBI:57287"/>
        <dbReference type="ChEBI" id="CHEBI:57288"/>
        <dbReference type="EC" id="2.3.3.9"/>
    </reaction>
</comment>
<comment type="cofactor">
    <cofactor evidence="1 10">
        <name>Mg(2+)</name>
        <dbReference type="ChEBI" id="CHEBI:18420"/>
    </cofactor>
</comment>
<comment type="caution">
    <text evidence="17">The sequence shown here is derived from an EMBL/GenBank/DDBJ whole genome shotgun (WGS) entry which is preliminary data.</text>
</comment>
<feature type="domain" description="Malate synthase TIM barrel" evidence="13">
    <location>
        <begin position="346"/>
        <end position="584"/>
    </location>
</feature>
<comment type="subunit">
    <text evidence="10">Monomer.</text>
</comment>
<keyword evidence="18" id="KW-1185">Reference proteome</keyword>
<dbReference type="PANTHER" id="PTHR42739:SF1">
    <property type="entry name" value="MALATE SYNTHASE G"/>
    <property type="match status" value="1"/>
</dbReference>
<evidence type="ECO:0000256" key="12">
    <source>
        <dbReference type="RuleBase" id="RU003572"/>
    </source>
</evidence>
<feature type="binding site" evidence="10">
    <location>
        <position position="466"/>
    </location>
    <ligand>
        <name>Mg(2+)</name>
        <dbReference type="ChEBI" id="CHEBI:18420"/>
    </ligand>
</feature>
<comment type="caution">
    <text evidence="10">Lacks conserved residue(s) required for the propagation of feature annotation.</text>
</comment>
<dbReference type="Pfam" id="PF20659">
    <property type="entry name" value="MS_C"/>
    <property type="match status" value="1"/>
</dbReference>
<dbReference type="InterPro" id="IPR048357">
    <property type="entry name" value="MSG_insertion"/>
</dbReference>
<dbReference type="Gene3D" id="1.20.1220.12">
    <property type="entry name" value="Malate synthase, domain III"/>
    <property type="match status" value="1"/>
</dbReference>
<keyword evidence="2 10" id="KW-0329">Glyoxylate bypass</keyword>
<evidence type="ECO:0000256" key="2">
    <source>
        <dbReference type="ARBA" id="ARBA00022435"/>
    </source>
</evidence>
<evidence type="ECO:0000256" key="4">
    <source>
        <dbReference type="ARBA" id="ARBA00022532"/>
    </source>
</evidence>
<dbReference type="NCBIfam" id="TIGR01345">
    <property type="entry name" value="malate_syn_G"/>
    <property type="match status" value="1"/>
</dbReference>
<evidence type="ECO:0000256" key="1">
    <source>
        <dbReference type="ARBA" id="ARBA00001946"/>
    </source>
</evidence>
<feature type="domain" description="Malate synthase N-terminal" evidence="14">
    <location>
        <begin position="27"/>
        <end position="87"/>
    </location>
</feature>
<dbReference type="Gene3D" id="3.20.20.360">
    <property type="entry name" value="Malate synthase, domain 3"/>
    <property type="match status" value="2"/>
</dbReference>
<dbReference type="InterPro" id="IPR006253">
    <property type="entry name" value="Malate_synthG"/>
</dbReference>
<keyword evidence="3 10" id="KW-0963">Cytoplasm</keyword>
<feature type="binding site" evidence="10">
    <location>
        <position position="129"/>
    </location>
    <ligand>
        <name>acetyl-CoA</name>
        <dbReference type="ChEBI" id="CHEBI:57288"/>
    </ligand>
</feature>
<comment type="subcellular location">
    <subcellularLocation>
        <location evidence="10 12">Cytoplasm</location>
    </subcellularLocation>
</comment>
<dbReference type="NCBIfam" id="NF002825">
    <property type="entry name" value="PRK02999.1"/>
    <property type="match status" value="1"/>
</dbReference>
<reference evidence="17 18" key="1">
    <citation type="submission" date="2014-03" db="EMBL/GenBank/DDBJ databases">
        <title>Genome sequence of Bordetella hinzii.</title>
        <authorList>
            <person name="Register K."/>
            <person name="Harvill E."/>
            <person name="Goodfield L.L."/>
            <person name="Ivanov Y.V."/>
            <person name="Meyer J.A."/>
            <person name="Muse S.J."/>
            <person name="Jacobs N."/>
            <person name="Bendor L."/>
            <person name="Smallridge W.E."/>
            <person name="Brinkac L.M."/>
            <person name="Sanka R."/>
            <person name="Kim M."/>
            <person name="Losada L."/>
        </authorList>
    </citation>
    <scope>NUCLEOTIDE SEQUENCE [LARGE SCALE GENOMIC DNA]</scope>
    <source>
        <strain evidence="17 18">OH87 BAL007II</strain>
    </source>
</reference>
<organism evidence="17 18">
    <name type="scientific">Bordetella hinzii OH87 BAL007II</name>
    <dbReference type="NCBI Taxonomy" id="1331262"/>
    <lineage>
        <taxon>Bacteria</taxon>
        <taxon>Pseudomonadati</taxon>
        <taxon>Pseudomonadota</taxon>
        <taxon>Betaproteobacteria</taxon>
        <taxon>Burkholderiales</taxon>
        <taxon>Alcaligenaceae</taxon>
        <taxon>Bordetella</taxon>
    </lineage>
</organism>
<keyword evidence="6 10" id="KW-0479">Metal-binding</keyword>
<keyword evidence="4 10" id="KW-0816">Tricarboxylic acid cycle</keyword>
<evidence type="ECO:0000259" key="13">
    <source>
        <dbReference type="Pfam" id="PF01274"/>
    </source>
</evidence>
<keyword evidence="17" id="KW-0012">Acyltransferase</keyword>
<dbReference type="Proteomes" id="UP000025748">
    <property type="component" value="Unassembled WGS sequence"/>
</dbReference>
<dbReference type="PANTHER" id="PTHR42739">
    <property type="entry name" value="MALATE SYNTHASE G"/>
    <property type="match status" value="1"/>
</dbReference>
<dbReference type="InterPro" id="IPR011076">
    <property type="entry name" value="Malate_synth_sf"/>
</dbReference>
<gene>
    <name evidence="10 17" type="primary">glcB</name>
    <name evidence="17" type="ORF">L544_0108</name>
</gene>
<protein>
    <recommendedName>
        <fullName evidence="10 11">Malate synthase G</fullName>
        <ecNumber evidence="10 11">2.3.3.9</ecNumber>
    </recommendedName>
</protein>
<comment type="similarity">
    <text evidence="10 12">Belongs to the malate synthase family. GlcB subfamily.</text>
</comment>
<dbReference type="InterPro" id="IPR044856">
    <property type="entry name" value="Malate_synth_C_sf"/>
</dbReference>
<feature type="binding site" evidence="10">
    <location>
        <position position="438"/>
    </location>
    <ligand>
        <name>glyoxylate</name>
        <dbReference type="ChEBI" id="CHEBI:36655"/>
    </ligand>
</feature>
<keyword evidence="7 10" id="KW-0460">Magnesium</keyword>
<evidence type="ECO:0000313" key="18">
    <source>
        <dbReference type="Proteomes" id="UP000025748"/>
    </source>
</evidence>
<evidence type="ECO:0000256" key="3">
    <source>
        <dbReference type="ARBA" id="ARBA00022490"/>
    </source>
</evidence>
<evidence type="ECO:0000259" key="14">
    <source>
        <dbReference type="Pfam" id="PF20656"/>
    </source>
</evidence>
<evidence type="ECO:0000313" key="17">
    <source>
        <dbReference type="EMBL" id="KCB23293.1"/>
    </source>
</evidence>
<feature type="domain" description="Malate synthase G alpha-beta insertion" evidence="15">
    <location>
        <begin position="170"/>
        <end position="244"/>
    </location>
</feature>
<feature type="binding site" evidence="10">
    <location>
        <position position="322"/>
    </location>
    <ligand>
        <name>acetyl-CoA</name>
        <dbReference type="ChEBI" id="CHEBI:57288"/>
    </ligand>
</feature>
<dbReference type="Pfam" id="PF01274">
    <property type="entry name" value="MS_TIM-barrel"/>
    <property type="match status" value="1"/>
</dbReference>
<keyword evidence="8 10" id="KW-0558">Oxidation</keyword>
<dbReference type="InterPro" id="IPR046363">
    <property type="entry name" value="MS_N_TIM-barrel_dom"/>
</dbReference>
<dbReference type="SUPFAM" id="SSF51645">
    <property type="entry name" value="Malate synthase G"/>
    <property type="match status" value="1"/>
</dbReference>
<feature type="active site" description="Proton donor" evidence="10">
    <location>
        <position position="642"/>
    </location>
</feature>
<evidence type="ECO:0000259" key="16">
    <source>
        <dbReference type="Pfam" id="PF20659"/>
    </source>
</evidence>
<proteinExistence type="inferred from homology"/>
<feature type="binding site" evidence="10">
    <location>
        <begin position="463"/>
        <end position="466"/>
    </location>
    <ligand>
        <name>glyoxylate</name>
        <dbReference type="ChEBI" id="CHEBI:36655"/>
    </ligand>
</feature>
<name>A0ABR4R0A2_9BORD</name>
<evidence type="ECO:0000256" key="10">
    <source>
        <dbReference type="HAMAP-Rule" id="MF_00641"/>
    </source>
</evidence>
<dbReference type="EMBL" id="JHEM01000021">
    <property type="protein sequence ID" value="KCB23293.1"/>
    <property type="molecule type" value="Genomic_DNA"/>
</dbReference>
<dbReference type="Pfam" id="PF20658">
    <property type="entry name" value="MSG_insertion"/>
    <property type="match status" value="1"/>
</dbReference>
<dbReference type="EC" id="2.3.3.9" evidence="10 11"/>
<keyword evidence="5 10" id="KW-0808">Transferase</keyword>
<feature type="binding site" evidence="10">
    <location>
        <position position="285"/>
    </location>
    <ligand>
        <name>acetyl-CoA</name>
        <dbReference type="ChEBI" id="CHEBI:57288"/>
    </ligand>
</feature>
<dbReference type="CDD" id="cd00728">
    <property type="entry name" value="malate_synt_G"/>
    <property type="match status" value="1"/>
</dbReference>
<evidence type="ECO:0000256" key="7">
    <source>
        <dbReference type="ARBA" id="ARBA00022842"/>
    </source>
</evidence>
<dbReference type="Pfam" id="PF20656">
    <property type="entry name" value="MS_N"/>
    <property type="match status" value="1"/>
</dbReference>
<dbReference type="InterPro" id="IPR048355">
    <property type="entry name" value="MS_C"/>
</dbReference>
<evidence type="ECO:0000256" key="11">
    <source>
        <dbReference type="NCBIfam" id="TIGR01345"/>
    </source>
</evidence>
<feature type="binding site" evidence="10">
    <location>
        <position position="438"/>
    </location>
    <ligand>
        <name>Mg(2+)</name>
        <dbReference type="ChEBI" id="CHEBI:18420"/>
    </ligand>
</feature>
<feature type="binding site" evidence="10">
    <location>
        <begin position="136"/>
        <end position="137"/>
    </location>
    <ligand>
        <name>acetyl-CoA</name>
        <dbReference type="ChEBI" id="CHEBI:57288"/>
    </ligand>
</feature>
<comment type="pathway">
    <text evidence="10 12">Carbohydrate metabolism; glyoxylate cycle; (S)-malate from isocitrate: step 2/2.</text>
</comment>
<evidence type="ECO:0000256" key="5">
    <source>
        <dbReference type="ARBA" id="ARBA00022679"/>
    </source>
</evidence>